<proteinExistence type="predicted"/>
<organism evidence="1 2">
    <name type="scientific">Elysia crispata</name>
    <name type="common">lettuce slug</name>
    <dbReference type="NCBI Taxonomy" id="231223"/>
    <lineage>
        <taxon>Eukaryota</taxon>
        <taxon>Metazoa</taxon>
        <taxon>Spiralia</taxon>
        <taxon>Lophotrochozoa</taxon>
        <taxon>Mollusca</taxon>
        <taxon>Gastropoda</taxon>
        <taxon>Heterobranchia</taxon>
        <taxon>Euthyneura</taxon>
        <taxon>Panpulmonata</taxon>
        <taxon>Sacoglossa</taxon>
        <taxon>Placobranchoidea</taxon>
        <taxon>Plakobranchidae</taxon>
        <taxon>Elysia</taxon>
    </lineage>
</organism>
<dbReference type="Proteomes" id="UP001283361">
    <property type="component" value="Unassembled WGS sequence"/>
</dbReference>
<accession>A0AAE1DXY6</accession>
<evidence type="ECO:0000313" key="2">
    <source>
        <dbReference type="Proteomes" id="UP001283361"/>
    </source>
</evidence>
<dbReference type="AlphaFoldDB" id="A0AAE1DXY6"/>
<name>A0AAE1DXY6_9GAST</name>
<protein>
    <submittedName>
        <fullName evidence="1">Uncharacterized protein</fullName>
    </submittedName>
</protein>
<evidence type="ECO:0000313" key="1">
    <source>
        <dbReference type="EMBL" id="KAK3787171.1"/>
    </source>
</evidence>
<keyword evidence="2" id="KW-1185">Reference proteome</keyword>
<sequence>MRYTQTDERFVSLCGCGTARILLAEPNGDIHPATPKVNLSACIPHRDNLGNITSWTTYTKEYIDYTNCGQVRGQPSSRGIKRLQSLVTCNVSGQQQVSTLTINLLEI</sequence>
<dbReference type="EMBL" id="JAWDGP010001891">
    <property type="protein sequence ID" value="KAK3787171.1"/>
    <property type="molecule type" value="Genomic_DNA"/>
</dbReference>
<reference evidence="1" key="1">
    <citation type="journal article" date="2023" name="G3 (Bethesda)">
        <title>A reference genome for the long-term kleptoplast-retaining sea slug Elysia crispata morphotype clarki.</title>
        <authorList>
            <person name="Eastman K.E."/>
            <person name="Pendleton A.L."/>
            <person name="Shaikh M.A."/>
            <person name="Suttiyut T."/>
            <person name="Ogas R."/>
            <person name="Tomko P."/>
            <person name="Gavelis G."/>
            <person name="Widhalm J.R."/>
            <person name="Wisecaver J.H."/>
        </authorList>
    </citation>
    <scope>NUCLEOTIDE SEQUENCE</scope>
    <source>
        <strain evidence="1">ECLA1</strain>
    </source>
</reference>
<gene>
    <name evidence="1" type="ORF">RRG08_009382</name>
</gene>
<comment type="caution">
    <text evidence="1">The sequence shown here is derived from an EMBL/GenBank/DDBJ whole genome shotgun (WGS) entry which is preliminary data.</text>
</comment>